<dbReference type="PROSITE" id="PS00061">
    <property type="entry name" value="ADH_SHORT"/>
    <property type="match status" value="1"/>
</dbReference>
<comment type="similarity">
    <text evidence="2 12">Belongs to the short-chain dehydrogenases/reductases (SDR) family.</text>
</comment>
<sequence length="359" mass="38743">MATSQTVMRFYHTVKSIVLNPIVPGSALVFLTYAPADVVAKLLKPEVVSRYLSGGVADLKFPLQIVLGVAIVRTVNRFLSRCALSNWTITTASGWDWPKEIAVVTGGSGGIGRDMVLNLTAKGVRVAVLDVAPLPADMEADGLIRHFQCDVSDHEAVRAAADAVRSTFGHPTILVNNAGIVTNQPILDTSPDYVQKVVGVNLLSLWYTTQQFVPNMILADKGHVVTIASAASYTILANAAHYSATKAGALAFTDTLRAELNVVHKVKGVLTTCVHPWWATSGMTSRYADAITSSMGPMLTSQFVADSVTKQIFSRRAGHVFVPDMYSWMSSIRHFPSWVQIMVNNSTAKMTPLPAKKTA</sequence>
<evidence type="ECO:0000256" key="8">
    <source>
        <dbReference type="ARBA" id="ARBA00023136"/>
    </source>
</evidence>
<keyword evidence="14" id="KW-1185">Reference proteome</keyword>
<proteinExistence type="inferred from homology"/>
<dbReference type="AlphaFoldDB" id="A0A9P5CZD9"/>
<evidence type="ECO:0000256" key="11">
    <source>
        <dbReference type="ARBA" id="ARBA00082544"/>
    </source>
</evidence>
<dbReference type="EMBL" id="JAANYQ010000012">
    <property type="protein sequence ID" value="KAF4121473.1"/>
    <property type="molecule type" value="Genomic_DNA"/>
</dbReference>
<name>A0A9P5CZD9_9HYPO</name>
<evidence type="ECO:0000313" key="14">
    <source>
        <dbReference type="Proteomes" id="UP000749293"/>
    </source>
</evidence>
<organism evidence="13 14">
    <name type="scientific">Geosmithia morbida</name>
    <dbReference type="NCBI Taxonomy" id="1094350"/>
    <lineage>
        <taxon>Eukaryota</taxon>
        <taxon>Fungi</taxon>
        <taxon>Dikarya</taxon>
        <taxon>Ascomycota</taxon>
        <taxon>Pezizomycotina</taxon>
        <taxon>Sordariomycetes</taxon>
        <taxon>Hypocreomycetidae</taxon>
        <taxon>Hypocreales</taxon>
        <taxon>Bionectriaceae</taxon>
        <taxon>Geosmithia</taxon>
    </lineage>
</organism>
<gene>
    <name evidence="13" type="ORF">GMORB2_1880</name>
</gene>
<evidence type="ECO:0000256" key="9">
    <source>
        <dbReference type="ARBA" id="ARBA00059620"/>
    </source>
</evidence>
<dbReference type="SUPFAM" id="SSF51735">
    <property type="entry name" value="NAD(P)-binding Rossmann-fold domains"/>
    <property type="match status" value="1"/>
</dbReference>
<keyword evidence="3" id="KW-0812">Transmembrane</keyword>
<dbReference type="GO" id="GO:0052650">
    <property type="term" value="F:all-trans-retinol dehydrogenase (NADP+) activity"/>
    <property type="evidence" value="ECO:0007669"/>
    <property type="project" value="UniProtKB-ARBA"/>
</dbReference>
<evidence type="ECO:0000256" key="5">
    <source>
        <dbReference type="ARBA" id="ARBA00022989"/>
    </source>
</evidence>
<dbReference type="GeneID" id="55968110"/>
<dbReference type="Proteomes" id="UP000749293">
    <property type="component" value="Unassembled WGS sequence"/>
</dbReference>
<dbReference type="PRINTS" id="PR00080">
    <property type="entry name" value="SDRFAMILY"/>
</dbReference>
<evidence type="ECO:0000256" key="3">
    <source>
        <dbReference type="ARBA" id="ARBA00022692"/>
    </source>
</evidence>
<reference evidence="13" key="1">
    <citation type="submission" date="2020-03" db="EMBL/GenBank/DDBJ databases">
        <title>Site-based positive gene gene selection in Geosmithia morbida across the United States reveals a broad range of putative effectors and factors for local host and environmental adapation.</title>
        <authorList>
            <person name="Onufrak A."/>
            <person name="Murdoch R.W."/>
            <person name="Gazis R."/>
            <person name="Huff M."/>
            <person name="Staton M."/>
            <person name="Klingeman W."/>
            <person name="Hadziabdic D."/>
        </authorList>
    </citation>
    <scope>NUCLEOTIDE SEQUENCE</scope>
    <source>
        <strain evidence="13">1262</strain>
    </source>
</reference>
<accession>A0A9P5CZD9</accession>
<dbReference type="PANTHER" id="PTHR24322">
    <property type="entry name" value="PKSB"/>
    <property type="match status" value="1"/>
</dbReference>
<protein>
    <recommendedName>
        <fullName evidence="10">Short-chain dehydrogenase/reductase 3</fullName>
    </recommendedName>
    <alternativeName>
        <fullName evidence="11">Retinal short-chain dehydrogenase/reductase 1</fullName>
    </alternativeName>
</protein>
<keyword evidence="8" id="KW-0472">Membrane</keyword>
<dbReference type="FunFam" id="3.40.50.720:FF:000131">
    <property type="entry name" value="Short-chain dehydrogenase/reductase 3"/>
    <property type="match status" value="1"/>
</dbReference>
<dbReference type="InterPro" id="IPR002347">
    <property type="entry name" value="SDR_fam"/>
</dbReference>
<dbReference type="OrthoDB" id="10253736at2759"/>
<comment type="caution">
    <text evidence="13">The sequence shown here is derived from an EMBL/GenBank/DDBJ whole genome shotgun (WGS) entry which is preliminary data.</text>
</comment>
<evidence type="ECO:0000256" key="2">
    <source>
        <dbReference type="ARBA" id="ARBA00006484"/>
    </source>
</evidence>
<dbReference type="Pfam" id="PF00106">
    <property type="entry name" value="adh_short"/>
    <property type="match status" value="1"/>
</dbReference>
<evidence type="ECO:0000256" key="4">
    <source>
        <dbReference type="ARBA" id="ARBA00022857"/>
    </source>
</evidence>
<keyword evidence="6" id="KW-0560">Oxidoreductase</keyword>
<evidence type="ECO:0000256" key="12">
    <source>
        <dbReference type="RuleBase" id="RU000363"/>
    </source>
</evidence>
<comment type="function">
    <text evidence="9">Catalyzes the reduction of all-trans-retinal to all-trans-retinol in the presence of NADPH.</text>
</comment>
<evidence type="ECO:0000256" key="6">
    <source>
        <dbReference type="ARBA" id="ARBA00023002"/>
    </source>
</evidence>
<keyword evidence="5" id="KW-1133">Transmembrane helix</keyword>
<dbReference type="InterPro" id="IPR036291">
    <property type="entry name" value="NAD(P)-bd_dom_sf"/>
</dbReference>
<evidence type="ECO:0000313" key="13">
    <source>
        <dbReference type="EMBL" id="KAF4121473.1"/>
    </source>
</evidence>
<keyword evidence="4" id="KW-0521">NADP</keyword>
<comment type="subcellular location">
    <subcellularLocation>
        <location evidence="1">Membrane</location>
        <topology evidence="1">Multi-pass membrane protein</topology>
    </subcellularLocation>
</comment>
<evidence type="ECO:0000256" key="7">
    <source>
        <dbReference type="ARBA" id="ARBA00023098"/>
    </source>
</evidence>
<dbReference type="PANTHER" id="PTHR24322:SF736">
    <property type="entry name" value="RETINOL DEHYDROGENASE 10"/>
    <property type="match status" value="1"/>
</dbReference>
<dbReference type="RefSeq" id="XP_035320125.1">
    <property type="nucleotide sequence ID" value="XM_035463861.1"/>
</dbReference>
<dbReference type="InterPro" id="IPR020904">
    <property type="entry name" value="Sc_DH/Rdtase_CS"/>
</dbReference>
<dbReference type="PRINTS" id="PR00081">
    <property type="entry name" value="GDHRDH"/>
</dbReference>
<evidence type="ECO:0000256" key="10">
    <source>
        <dbReference type="ARBA" id="ARBA00068717"/>
    </source>
</evidence>
<keyword evidence="7" id="KW-0443">Lipid metabolism</keyword>
<dbReference type="GO" id="GO:0016020">
    <property type="term" value="C:membrane"/>
    <property type="evidence" value="ECO:0007669"/>
    <property type="project" value="UniProtKB-SubCell"/>
</dbReference>
<evidence type="ECO:0000256" key="1">
    <source>
        <dbReference type="ARBA" id="ARBA00004141"/>
    </source>
</evidence>
<dbReference type="Gene3D" id="3.40.50.720">
    <property type="entry name" value="NAD(P)-binding Rossmann-like Domain"/>
    <property type="match status" value="1"/>
</dbReference>